<gene>
    <name evidence="2" type="ORF">R1sor_013098</name>
</gene>
<dbReference type="AlphaFoldDB" id="A0ABD3H8E2"/>
<comment type="caution">
    <text evidence="2">The sequence shown here is derived from an EMBL/GenBank/DDBJ whole genome shotgun (WGS) entry which is preliminary data.</text>
</comment>
<accession>A0ABD3H8E2</accession>
<evidence type="ECO:0000313" key="3">
    <source>
        <dbReference type="Proteomes" id="UP001633002"/>
    </source>
</evidence>
<feature type="region of interest" description="Disordered" evidence="1">
    <location>
        <begin position="95"/>
        <end position="119"/>
    </location>
</feature>
<protein>
    <submittedName>
        <fullName evidence="2">Uncharacterized protein</fullName>
    </submittedName>
</protein>
<proteinExistence type="predicted"/>
<evidence type="ECO:0000313" key="2">
    <source>
        <dbReference type="EMBL" id="KAL3686789.1"/>
    </source>
</evidence>
<keyword evidence="3" id="KW-1185">Reference proteome</keyword>
<name>A0ABD3H8E2_9MARC</name>
<dbReference type="Proteomes" id="UP001633002">
    <property type="component" value="Unassembled WGS sequence"/>
</dbReference>
<sequence length="119" mass="13329">MDTLLNGSSTRAVRWLLHRIVSETVDEEEGRALLSLFPKARIPNTDRLLDLHCNITSLRNSCTTQGISISQQDDTALNKLEALLPHDQTDNISWNQAQGWRSSGIKETSKGAWNLPMKS</sequence>
<dbReference type="EMBL" id="JBJQOH010000004">
    <property type="protein sequence ID" value="KAL3686789.1"/>
    <property type="molecule type" value="Genomic_DNA"/>
</dbReference>
<organism evidence="2 3">
    <name type="scientific">Riccia sorocarpa</name>
    <dbReference type="NCBI Taxonomy" id="122646"/>
    <lineage>
        <taxon>Eukaryota</taxon>
        <taxon>Viridiplantae</taxon>
        <taxon>Streptophyta</taxon>
        <taxon>Embryophyta</taxon>
        <taxon>Marchantiophyta</taxon>
        <taxon>Marchantiopsida</taxon>
        <taxon>Marchantiidae</taxon>
        <taxon>Marchantiales</taxon>
        <taxon>Ricciaceae</taxon>
        <taxon>Riccia</taxon>
    </lineage>
</organism>
<reference evidence="2 3" key="1">
    <citation type="submission" date="2024-09" db="EMBL/GenBank/DDBJ databases">
        <title>Chromosome-scale assembly of Riccia sorocarpa.</title>
        <authorList>
            <person name="Paukszto L."/>
        </authorList>
    </citation>
    <scope>NUCLEOTIDE SEQUENCE [LARGE SCALE GENOMIC DNA]</scope>
    <source>
        <strain evidence="2">LP-2024</strain>
        <tissue evidence="2">Aerial parts of the thallus</tissue>
    </source>
</reference>
<evidence type="ECO:0000256" key="1">
    <source>
        <dbReference type="SAM" id="MobiDB-lite"/>
    </source>
</evidence>